<evidence type="ECO:0000256" key="1">
    <source>
        <dbReference type="ARBA" id="ARBA00004141"/>
    </source>
</evidence>
<accession>A0A0R0MAM0</accession>
<comment type="subcellular location">
    <subcellularLocation>
        <location evidence="1">Membrane</location>
        <topology evidence="1">Multi-pass membrane protein</topology>
    </subcellularLocation>
</comment>
<evidence type="ECO:0000256" key="4">
    <source>
        <dbReference type="ARBA" id="ARBA00023136"/>
    </source>
</evidence>
<feature type="transmembrane region" description="Helical" evidence="5">
    <location>
        <begin position="68"/>
        <end position="88"/>
    </location>
</feature>
<dbReference type="InterPro" id="IPR002379">
    <property type="entry name" value="ATPase_proteolipid_c-like_dom"/>
</dbReference>
<feature type="transmembrane region" description="Helical" evidence="5">
    <location>
        <begin position="24"/>
        <end position="48"/>
    </location>
</feature>
<keyword evidence="3 5" id="KW-1133">Transmembrane helix</keyword>
<evidence type="ECO:0000259" key="6">
    <source>
        <dbReference type="Pfam" id="PF00137"/>
    </source>
</evidence>
<dbReference type="Pfam" id="PF00137">
    <property type="entry name" value="ATP-synt_C"/>
    <property type="match status" value="1"/>
</dbReference>
<feature type="transmembrane region" description="Helical" evidence="5">
    <location>
        <begin position="142"/>
        <end position="163"/>
    </location>
</feature>
<dbReference type="AlphaFoldDB" id="A0A0R0MAM0"/>
<dbReference type="VEuPathDB" id="MicrosporidiaDB:M153_100025155"/>
<keyword evidence="8" id="KW-1185">Reference proteome</keyword>
<proteinExistence type="predicted"/>
<evidence type="ECO:0000256" key="3">
    <source>
        <dbReference type="ARBA" id="ARBA00022989"/>
    </source>
</evidence>
<dbReference type="InterPro" id="IPR035921">
    <property type="entry name" value="F/V-ATP_Csub_sf"/>
</dbReference>
<evidence type="ECO:0000256" key="5">
    <source>
        <dbReference type="SAM" id="Phobius"/>
    </source>
</evidence>
<evidence type="ECO:0000313" key="7">
    <source>
        <dbReference type="EMBL" id="KRH95291.1"/>
    </source>
</evidence>
<feature type="transmembrane region" description="Helical" evidence="5">
    <location>
        <begin position="108"/>
        <end position="130"/>
    </location>
</feature>
<gene>
    <name evidence="7" type="ORF">M153_100025155</name>
</gene>
<comment type="caution">
    <text evidence="7">The sequence shown here is derived from an EMBL/GenBank/DDBJ whole genome shotgun (WGS) entry which is preliminary data.</text>
</comment>
<protein>
    <submittedName>
        <fullName evidence="7">H+-or Na+-translocating F-type, V-type and A-type ATPase (F-ATPase) Superfamily</fullName>
    </submittedName>
</protein>
<dbReference type="Proteomes" id="UP000051530">
    <property type="component" value="Unassembled WGS sequence"/>
</dbReference>
<feature type="domain" description="V-ATPase proteolipid subunit C-like" evidence="6">
    <location>
        <begin position="105"/>
        <end position="163"/>
    </location>
</feature>
<keyword evidence="2 5" id="KW-0812">Transmembrane</keyword>
<dbReference type="SUPFAM" id="SSF81333">
    <property type="entry name" value="F1F0 ATP synthase subunit C"/>
    <property type="match status" value="1"/>
</dbReference>
<sequence length="172" mass="18629">MDSATVPSSSGGSPFEQFLSKENISLIVSNSSLLALTLPALAGTGLGLKECAVGISAAAEIKSEFSSVMAMLCFLTTPMIYMILLFFMVKNIKGELFSDALMKFTSCFITGIGSYFTAYTIGCMAKYVLVTKVKEKKFTGQFYLGFVFVEFVGLFALIISLMLRSSITTENK</sequence>
<reference evidence="7 8" key="1">
    <citation type="submission" date="2015-07" db="EMBL/GenBank/DDBJ databases">
        <title>The genome of Pseudoloma neurophilia, a relevant intracellular parasite of the zebrafish.</title>
        <authorList>
            <person name="Ndikumana S."/>
            <person name="Pelin A."/>
            <person name="Sanders J."/>
            <person name="Corradi N."/>
        </authorList>
    </citation>
    <scope>NUCLEOTIDE SEQUENCE [LARGE SCALE GENOMIC DNA]</scope>
    <source>
        <strain evidence="7 8">MK1</strain>
    </source>
</reference>
<dbReference type="EMBL" id="LGUB01000001">
    <property type="protein sequence ID" value="KRH95291.1"/>
    <property type="molecule type" value="Genomic_DNA"/>
</dbReference>
<organism evidence="7 8">
    <name type="scientific">Pseudoloma neurophilia</name>
    <dbReference type="NCBI Taxonomy" id="146866"/>
    <lineage>
        <taxon>Eukaryota</taxon>
        <taxon>Fungi</taxon>
        <taxon>Fungi incertae sedis</taxon>
        <taxon>Microsporidia</taxon>
        <taxon>Pseudoloma</taxon>
    </lineage>
</organism>
<evidence type="ECO:0000313" key="8">
    <source>
        <dbReference type="Proteomes" id="UP000051530"/>
    </source>
</evidence>
<dbReference type="GO" id="GO:0033177">
    <property type="term" value="C:proton-transporting two-sector ATPase complex, proton-transporting domain"/>
    <property type="evidence" value="ECO:0007669"/>
    <property type="project" value="InterPro"/>
</dbReference>
<keyword evidence="4 5" id="KW-0472">Membrane</keyword>
<dbReference type="GO" id="GO:0015078">
    <property type="term" value="F:proton transmembrane transporter activity"/>
    <property type="evidence" value="ECO:0007669"/>
    <property type="project" value="InterPro"/>
</dbReference>
<name>A0A0R0MAM0_9MICR</name>
<dbReference type="OrthoDB" id="1744869at2759"/>
<evidence type="ECO:0000256" key="2">
    <source>
        <dbReference type="ARBA" id="ARBA00022692"/>
    </source>
</evidence>
<dbReference type="Gene3D" id="1.20.120.610">
    <property type="entry name" value="lithium bound rotor ring of v- atpase"/>
    <property type="match status" value="1"/>
</dbReference>